<dbReference type="WBParaSite" id="jg10042">
    <property type="protein sequence ID" value="jg10042"/>
    <property type="gene ID" value="jg10042"/>
</dbReference>
<evidence type="ECO:0000313" key="1">
    <source>
        <dbReference type="Proteomes" id="UP000887574"/>
    </source>
</evidence>
<protein>
    <submittedName>
        <fullName evidence="2">Uncharacterized protein</fullName>
    </submittedName>
</protein>
<accession>A0A915CLZ4</accession>
<proteinExistence type="predicted"/>
<dbReference type="AlphaFoldDB" id="A0A915CLZ4"/>
<reference evidence="2" key="1">
    <citation type="submission" date="2022-11" db="UniProtKB">
        <authorList>
            <consortium name="WormBaseParasite"/>
        </authorList>
    </citation>
    <scope>IDENTIFICATION</scope>
</reference>
<organism evidence="1 2">
    <name type="scientific">Ditylenchus dipsaci</name>
    <dbReference type="NCBI Taxonomy" id="166011"/>
    <lineage>
        <taxon>Eukaryota</taxon>
        <taxon>Metazoa</taxon>
        <taxon>Ecdysozoa</taxon>
        <taxon>Nematoda</taxon>
        <taxon>Chromadorea</taxon>
        <taxon>Rhabditida</taxon>
        <taxon>Tylenchina</taxon>
        <taxon>Tylenchomorpha</taxon>
        <taxon>Sphaerularioidea</taxon>
        <taxon>Anguinidae</taxon>
        <taxon>Anguininae</taxon>
        <taxon>Ditylenchus</taxon>
    </lineage>
</organism>
<dbReference type="Proteomes" id="UP000887574">
    <property type="component" value="Unplaced"/>
</dbReference>
<sequence>MDDGALVLTAAAGAWISTPVKICCASGFIKECSELRPYEVEEVTQRILKKKERPVWPVCLSAGYPAERQLSAVLS</sequence>
<name>A0A915CLZ4_9BILA</name>
<keyword evidence="1" id="KW-1185">Reference proteome</keyword>
<evidence type="ECO:0000313" key="2">
    <source>
        <dbReference type="WBParaSite" id="jg10042"/>
    </source>
</evidence>